<evidence type="ECO:0000313" key="3">
    <source>
        <dbReference type="WBParaSite" id="SSTP_0000520800.1"/>
    </source>
</evidence>
<dbReference type="Proteomes" id="UP000035681">
    <property type="component" value="Unplaced"/>
</dbReference>
<dbReference type="GO" id="GO:0047756">
    <property type="term" value="F:chondroitin 4-sulfotransferase activity"/>
    <property type="evidence" value="ECO:0007669"/>
    <property type="project" value="InterPro"/>
</dbReference>
<feature type="transmembrane region" description="Helical" evidence="1">
    <location>
        <begin position="37"/>
        <end position="58"/>
    </location>
</feature>
<accession>A0A0K0E6T2</accession>
<dbReference type="GO" id="GO:0016020">
    <property type="term" value="C:membrane"/>
    <property type="evidence" value="ECO:0007669"/>
    <property type="project" value="InterPro"/>
</dbReference>
<dbReference type="WBParaSite" id="SSTP_0000520800.1">
    <property type="protein sequence ID" value="SSTP_0000520800.1"/>
    <property type="gene ID" value="SSTP_0000520800"/>
</dbReference>
<keyword evidence="2" id="KW-1185">Reference proteome</keyword>
<dbReference type="AlphaFoldDB" id="A0A0K0E6T2"/>
<dbReference type="PANTHER" id="PTHR22900:SF5">
    <property type="entry name" value="PROTEIN CBG14245"/>
    <property type="match status" value="1"/>
</dbReference>
<dbReference type="Pfam" id="PF03567">
    <property type="entry name" value="Sulfotransfer_2"/>
    <property type="match status" value="1"/>
</dbReference>
<dbReference type="InterPro" id="IPR005331">
    <property type="entry name" value="Sulfotransferase"/>
</dbReference>
<name>A0A0K0E6T2_STRER</name>
<dbReference type="PANTHER" id="PTHR22900">
    <property type="entry name" value="PROTEIN CBG14245-RELATED"/>
    <property type="match status" value="1"/>
</dbReference>
<sequence>MYKYTDESLHLLVNMSDQETSSVNINNNKNENSKEKFTTYGIISICFYIITFFVRISFIDNINTIDNAIKYFPKNDFLINNTIQSMSNYCLSKNKPCLEAFKNIQEDFVRKVIIAPHYKMASCIMPKCMSTVTSKIFSYLYDSDKYLKFDWKMNGVSSSHHINDFSDMENFISNIFGSSKNSLENWQLSVFIREPLDRFISAFIDKCYLEKGILPLGLFYPGSELCYGCNRNMSCYLTKQYTRSVLYSKSLQKVVGYEDQHTFPQNWFCNFGEYKDKFMIYKTTSDKEGKDKYKKIIVNMLEKQNVEKDKITFVKDVILKGQKNITDPVEIKLKEKKNNITNYKELPYILKDQLLSDPYMYKLFLSMYYNDYIVFNYPIPLPKYNDQN</sequence>
<dbReference type="GO" id="GO:1902884">
    <property type="term" value="P:positive regulation of response to oxidative stress"/>
    <property type="evidence" value="ECO:0007669"/>
    <property type="project" value="InterPro"/>
</dbReference>
<evidence type="ECO:0000313" key="2">
    <source>
        <dbReference type="Proteomes" id="UP000035681"/>
    </source>
</evidence>
<evidence type="ECO:0000256" key="1">
    <source>
        <dbReference type="SAM" id="Phobius"/>
    </source>
</evidence>
<dbReference type="WBParaSite" id="TCONS_00015137.p1">
    <property type="protein sequence ID" value="TCONS_00015137.p1"/>
    <property type="gene ID" value="XLOC_010359"/>
</dbReference>
<keyword evidence="1" id="KW-0472">Membrane</keyword>
<protein>
    <submittedName>
        <fullName evidence="4">Sulfotransferase domain-containing protein</fullName>
    </submittedName>
</protein>
<keyword evidence="1" id="KW-0812">Transmembrane</keyword>
<proteinExistence type="predicted"/>
<evidence type="ECO:0000313" key="4">
    <source>
        <dbReference type="WBParaSite" id="TCONS_00015137.p1"/>
    </source>
</evidence>
<dbReference type="GO" id="GO:0050650">
    <property type="term" value="P:chondroitin sulfate proteoglycan biosynthetic process"/>
    <property type="evidence" value="ECO:0007669"/>
    <property type="project" value="InterPro"/>
</dbReference>
<organism evidence="3">
    <name type="scientific">Strongyloides stercoralis</name>
    <name type="common">Threadworm</name>
    <dbReference type="NCBI Taxonomy" id="6248"/>
    <lineage>
        <taxon>Eukaryota</taxon>
        <taxon>Metazoa</taxon>
        <taxon>Ecdysozoa</taxon>
        <taxon>Nematoda</taxon>
        <taxon>Chromadorea</taxon>
        <taxon>Rhabditida</taxon>
        <taxon>Tylenchina</taxon>
        <taxon>Panagrolaimomorpha</taxon>
        <taxon>Strongyloidoidea</taxon>
        <taxon>Strongyloididae</taxon>
        <taxon>Strongyloides</taxon>
    </lineage>
</organism>
<reference evidence="3" key="1">
    <citation type="submission" date="2015-08" db="UniProtKB">
        <authorList>
            <consortium name="WormBaseParasite"/>
        </authorList>
    </citation>
    <scope>IDENTIFICATION</scope>
</reference>
<dbReference type="InterPro" id="IPR007669">
    <property type="entry name" value="Chst-1-like"/>
</dbReference>
<keyword evidence="1" id="KW-1133">Transmembrane helix</keyword>